<feature type="transmembrane region" description="Helical" evidence="1">
    <location>
        <begin position="711"/>
        <end position="735"/>
    </location>
</feature>
<organism evidence="3 4">
    <name type="scientific">Salegentibacter echinorum</name>
    <dbReference type="NCBI Taxonomy" id="1073325"/>
    <lineage>
        <taxon>Bacteria</taxon>
        <taxon>Pseudomonadati</taxon>
        <taxon>Bacteroidota</taxon>
        <taxon>Flavobacteriia</taxon>
        <taxon>Flavobacteriales</taxon>
        <taxon>Flavobacteriaceae</taxon>
        <taxon>Salegentibacter</taxon>
    </lineage>
</organism>
<evidence type="ECO:0000256" key="1">
    <source>
        <dbReference type="SAM" id="Phobius"/>
    </source>
</evidence>
<keyword evidence="1" id="KW-0812">Transmembrane</keyword>
<proteinExistence type="predicted"/>
<evidence type="ECO:0000259" key="2">
    <source>
        <dbReference type="Pfam" id="PF00196"/>
    </source>
</evidence>
<dbReference type="Proteomes" id="UP000183945">
    <property type="component" value="Unassembled WGS sequence"/>
</dbReference>
<dbReference type="SUPFAM" id="SSF63829">
    <property type="entry name" value="Calcium-dependent phosphotriesterase"/>
    <property type="match status" value="1"/>
</dbReference>
<reference evidence="4" key="1">
    <citation type="submission" date="2016-11" db="EMBL/GenBank/DDBJ databases">
        <authorList>
            <person name="Varghese N."/>
            <person name="Submissions S."/>
        </authorList>
    </citation>
    <scope>NUCLEOTIDE SEQUENCE [LARGE SCALE GENOMIC DNA]</scope>
    <source>
        <strain evidence="4">DSM 24579</strain>
    </source>
</reference>
<dbReference type="EMBL" id="FQVT01000004">
    <property type="protein sequence ID" value="SHG02150.1"/>
    <property type="molecule type" value="Genomic_DNA"/>
</dbReference>
<protein>
    <submittedName>
        <fullName evidence="3">Regulatory protein, luxR family</fullName>
    </submittedName>
</protein>
<keyword evidence="1" id="KW-0472">Membrane</keyword>
<dbReference type="Gene3D" id="1.10.10.10">
    <property type="entry name" value="Winged helix-like DNA-binding domain superfamily/Winged helix DNA-binding domain"/>
    <property type="match status" value="1"/>
</dbReference>
<dbReference type="GO" id="GO:0006355">
    <property type="term" value="P:regulation of DNA-templated transcription"/>
    <property type="evidence" value="ECO:0007669"/>
    <property type="project" value="InterPro"/>
</dbReference>
<dbReference type="Pfam" id="PF00196">
    <property type="entry name" value="GerE"/>
    <property type="match status" value="1"/>
</dbReference>
<dbReference type="InterPro" id="IPR000792">
    <property type="entry name" value="Tscrpt_reg_LuxR_C"/>
</dbReference>
<dbReference type="Gene3D" id="2.130.10.10">
    <property type="entry name" value="YVTN repeat-like/Quinoprotein amine dehydrogenase"/>
    <property type="match status" value="2"/>
</dbReference>
<dbReference type="Gene3D" id="2.60.40.10">
    <property type="entry name" value="Immunoglobulins"/>
    <property type="match status" value="1"/>
</dbReference>
<dbReference type="InterPro" id="IPR036388">
    <property type="entry name" value="WH-like_DNA-bd_sf"/>
</dbReference>
<dbReference type="InterPro" id="IPR013783">
    <property type="entry name" value="Ig-like_fold"/>
</dbReference>
<dbReference type="GO" id="GO:0003677">
    <property type="term" value="F:DNA binding"/>
    <property type="evidence" value="ECO:0007669"/>
    <property type="project" value="InterPro"/>
</dbReference>
<feature type="domain" description="HTH luxR-type" evidence="2">
    <location>
        <begin position="854"/>
        <end position="901"/>
    </location>
</feature>
<dbReference type="STRING" id="1073325.SAMN05444483_104126"/>
<gene>
    <name evidence="3" type="ORF">SAMN05444483_104126</name>
</gene>
<evidence type="ECO:0000313" key="3">
    <source>
        <dbReference type="EMBL" id="SHG02150.1"/>
    </source>
</evidence>
<name>A0A1M5GEC1_SALEC</name>
<evidence type="ECO:0000313" key="4">
    <source>
        <dbReference type="Proteomes" id="UP000183945"/>
    </source>
</evidence>
<dbReference type="OrthoDB" id="1090267at2"/>
<dbReference type="InterPro" id="IPR016032">
    <property type="entry name" value="Sig_transdc_resp-reg_C-effctor"/>
</dbReference>
<dbReference type="SUPFAM" id="SSF46894">
    <property type="entry name" value="C-terminal effector domain of the bipartite response regulators"/>
    <property type="match status" value="1"/>
</dbReference>
<dbReference type="AlphaFoldDB" id="A0A1M5GEC1"/>
<dbReference type="InterPro" id="IPR015943">
    <property type="entry name" value="WD40/YVTN_repeat-like_dom_sf"/>
</dbReference>
<dbReference type="RefSeq" id="WP_072878631.1">
    <property type="nucleotide sequence ID" value="NZ_FQVT01000004.1"/>
</dbReference>
<keyword evidence="4" id="KW-1185">Reference proteome</keyword>
<keyword evidence="1" id="KW-1133">Transmembrane helix</keyword>
<sequence>MKYLNAHIVLFINLLLLSFYGFSQELTPPIHNYTSTNYKAASQNWGIDVSSNGIIYVANNQGLLSFDGQTWELHPLPNGGIVRSVFVNENRIYTGSYKEFGYWTEDATGALYYTSLIPSVEKNSMKSEEIWGILSYKGRIYFRSFGGIYKYEDDKIKEIDNVVSNKMIVYRDSLIVAVRNKGLFYLNDEDKLKPMANQKLLQDQLIVDMAVDNEALLIGTREALYTYTKKGARLYPDKKLLNIIRDSELNHIMTTDQSLIIGTVKNGLVDYDKEDRTQLVLNRNNGLQNNTVLGFVQKHGNLWLSLDNGIDRIELDSPIHYYTDDTGELGAVYDLAFQDGRMYLGSNTGVYTFKNNKLRLIEGAKGHTWNLSVFNNTLFANHNTGTFRVVDDSFIPIENTTGSFNMTPISGDSYFISTYTGIINFNFTNNSLTRLDRVDFPVKNIAFEDDNIIWAAHPYEGMYRIQLNSDLKSVKALKRIELPRGGNTINTNIYRVNNHLALYNGKQWLTYNSFNDSIEGFEELAKFNGHKLLLKDREFYWFNDTRKNVLELTNFDNSTIIASEKLNTRLVKNYEKIVRKEDSVYYVALNDGFASVNLKKLFKDMELISISKPVVKGFQDIEKRYNLNELPEIPFKNSRNISVMTSLPVSDAVGLSYELKGEDSRSGVIKNGSLNLHNLDHGEYTVMFTALGPQGKLSESSSFDFVISPPWYLSSWMKFGYVILFLGLVFCIYWFNKLKLRKQQLLLEQKFEKEHKERLSALEKERLLNEITLKRKELANTTMVAAKKNEVLMEIQDELGKDKNNFSNQFKVKHIMNKINKAVKNKDEWKVFETNFNELHADFFKDILERYPKLSSKDLKLCSYLKMNLTSKEIAPLMGISVRGVEVHRYRLRKKMKLDKKENLSNFLIKEF</sequence>
<accession>A0A1M5GEC1</accession>